<organism evidence="1">
    <name type="scientific">uncultured Caudovirales phage</name>
    <dbReference type="NCBI Taxonomy" id="2100421"/>
    <lineage>
        <taxon>Viruses</taxon>
        <taxon>Duplodnaviria</taxon>
        <taxon>Heunggongvirae</taxon>
        <taxon>Uroviricota</taxon>
        <taxon>Caudoviricetes</taxon>
        <taxon>Peduoviridae</taxon>
        <taxon>Maltschvirus</taxon>
        <taxon>Maltschvirus maltsch</taxon>
    </lineage>
</organism>
<protein>
    <submittedName>
        <fullName evidence="1">Uncharacterized protein</fullName>
    </submittedName>
</protein>
<gene>
    <name evidence="1" type="ORF">UFOVP328_424</name>
</gene>
<reference evidence="1" key="1">
    <citation type="submission" date="2020-04" db="EMBL/GenBank/DDBJ databases">
        <authorList>
            <person name="Chiriac C."/>
            <person name="Salcher M."/>
            <person name="Ghai R."/>
            <person name="Kavagutti S V."/>
        </authorList>
    </citation>
    <scope>NUCLEOTIDE SEQUENCE</scope>
</reference>
<accession>A0A6J5LVY7</accession>
<sequence length="87" mass="10049">MVGLTVVQGDTIRAYDFKPMVGREDCFIEGEVVDAHSTEQGYQAYRIRVTRDSWSDSEDKGRVGIEMFVPWRVSFNEFQGRIINLSR</sequence>
<dbReference type="EMBL" id="LR796341">
    <property type="protein sequence ID" value="CAB4138231.1"/>
    <property type="molecule type" value="Genomic_DNA"/>
</dbReference>
<evidence type="ECO:0000313" key="1">
    <source>
        <dbReference type="EMBL" id="CAB4138231.1"/>
    </source>
</evidence>
<name>A0A6J5LVY7_9CAUD</name>
<proteinExistence type="predicted"/>